<evidence type="ECO:0000256" key="7">
    <source>
        <dbReference type="ARBA" id="ARBA00022692"/>
    </source>
</evidence>
<dbReference type="EMBL" id="CAWUFR010000985">
    <property type="protein sequence ID" value="CAK6982290.1"/>
    <property type="molecule type" value="Genomic_DNA"/>
</dbReference>
<evidence type="ECO:0000256" key="16">
    <source>
        <dbReference type="SAM" id="Phobius"/>
    </source>
</evidence>
<dbReference type="GO" id="GO:0038023">
    <property type="term" value="F:signaling receptor activity"/>
    <property type="evidence" value="ECO:0007669"/>
    <property type="project" value="TreeGrafter"/>
</dbReference>
<evidence type="ECO:0000259" key="18">
    <source>
        <dbReference type="PROSITE" id="PS50104"/>
    </source>
</evidence>
<dbReference type="InterPro" id="IPR001611">
    <property type="entry name" value="Leu-rich_rpt"/>
</dbReference>
<dbReference type="SUPFAM" id="SSF52058">
    <property type="entry name" value="L domain-like"/>
    <property type="match status" value="2"/>
</dbReference>
<dbReference type="PANTHER" id="PTHR24365">
    <property type="entry name" value="TOLL-LIKE RECEPTOR"/>
    <property type="match status" value="1"/>
</dbReference>
<keyword evidence="5" id="KW-0399">Innate immunity</keyword>
<keyword evidence="7 16" id="KW-0812">Transmembrane</keyword>
<dbReference type="Proteomes" id="UP001314229">
    <property type="component" value="Unassembled WGS sequence"/>
</dbReference>
<dbReference type="AlphaFoldDB" id="A0AAV1QFJ0"/>
<evidence type="ECO:0000256" key="11">
    <source>
        <dbReference type="ARBA" id="ARBA00022989"/>
    </source>
</evidence>
<dbReference type="Pfam" id="PF01582">
    <property type="entry name" value="TIR"/>
    <property type="match status" value="1"/>
</dbReference>
<dbReference type="FunFam" id="3.40.50.10140:FF:000001">
    <property type="entry name" value="Toll-like receptor 2"/>
    <property type="match status" value="1"/>
</dbReference>
<feature type="signal peptide" evidence="17">
    <location>
        <begin position="1"/>
        <end position="37"/>
    </location>
</feature>
<evidence type="ECO:0000256" key="2">
    <source>
        <dbReference type="ARBA" id="ARBA00004479"/>
    </source>
</evidence>
<keyword evidence="8 17" id="KW-0732">Signal</keyword>
<evidence type="ECO:0000256" key="5">
    <source>
        <dbReference type="ARBA" id="ARBA00022588"/>
    </source>
</evidence>
<dbReference type="Pfam" id="PF13855">
    <property type="entry name" value="LRR_8"/>
    <property type="match status" value="4"/>
</dbReference>
<dbReference type="SMART" id="SM00082">
    <property type="entry name" value="LRRCT"/>
    <property type="match status" value="1"/>
</dbReference>
<accession>A0AAV1QFJ0</accession>
<keyword evidence="20" id="KW-1185">Reference proteome</keyword>
<evidence type="ECO:0000256" key="9">
    <source>
        <dbReference type="ARBA" id="ARBA00022737"/>
    </source>
</evidence>
<keyword evidence="13 19" id="KW-0675">Receptor</keyword>
<dbReference type="InterPro" id="IPR032675">
    <property type="entry name" value="LRR_dom_sf"/>
</dbReference>
<feature type="non-terminal residue" evidence="19">
    <location>
        <position position="1"/>
    </location>
</feature>
<dbReference type="GO" id="GO:0045087">
    <property type="term" value="P:innate immune response"/>
    <property type="evidence" value="ECO:0007669"/>
    <property type="project" value="UniProtKB-KW"/>
</dbReference>
<reference evidence="19 20" key="1">
    <citation type="submission" date="2024-01" db="EMBL/GenBank/DDBJ databases">
        <authorList>
            <person name="Alioto T."/>
            <person name="Alioto T."/>
            <person name="Gomez Garrido J."/>
        </authorList>
    </citation>
    <scope>NUCLEOTIDE SEQUENCE [LARGE SCALE GENOMIC DNA]</scope>
</reference>
<keyword evidence="4" id="KW-1003">Cell membrane</keyword>
<dbReference type="PRINTS" id="PR00019">
    <property type="entry name" value="LEURICHRPT"/>
</dbReference>
<organism evidence="19 20">
    <name type="scientific">Scomber scombrus</name>
    <name type="common">Atlantic mackerel</name>
    <name type="synonym">Scomber vernalis</name>
    <dbReference type="NCBI Taxonomy" id="13677"/>
    <lineage>
        <taxon>Eukaryota</taxon>
        <taxon>Metazoa</taxon>
        <taxon>Chordata</taxon>
        <taxon>Craniata</taxon>
        <taxon>Vertebrata</taxon>
        <taxon>Euteleostomi</taxon>
        <taxon>Actinopterygii</taxon>
        <taxon>Neopterygii</taxon>
        <taxon>Teleostei</taxon>
        <taxon>Neoteleostei</taxon>
        <taxon>Acanthomorphata</taxon>
        <taxon>Pelagiaria</taxon>
        <taxon>Scombriformes</taxon>
        <taxon>Scombridae</taxon>
        <taxon>Scomber</taxon>
    </lineage>
</organism>
<evidence type="ECO:0000256" key="1">
    <source>
        <dbReference type="ARBA" id="ARBA00004236"/>
    </source>
</evidence>
<dbReference type="SMART" id="SM00255">
    <property type="entry name" value="TIR"/>
    <property type="match status" value="1"/>
</dbReference>
<dbReference type="PROSITE" id="PS50104">
    <property type="entry name" value="TIR"/>
    <property type="match status" value="1"/>
</dbReference>
<gene>
    <name evidence="19" type="ORF">FSCOSCO3_A014430</name>
</gene>
<dbReference type="PANTHER" id="PTHR24365:SF522">
    <property type="entry name" value="LOW QUALITY PROTEIN: TOLL-LIKE RECEPTOR 13-RELATED"/>
    <property type="match status" value="1"/>
</dbReference>
<dbReference type="Gene3D" id="3.40.50.10140">
    <property type="entry name" value="Toll/interleukin-1 receptor homology (TIR) domain"/>
    <property type="match status" value="1"/>
</dbReference>
<evidence type="ECO:0000256" key="6">
    <source>
        <dbReference type="ARBA" id="ARBA00022614"/>
    </source>
</evidence>
<keyword evidence="9" id="KW-0677">Repeat</keyword>
<evidence type="ECO:0000256" key="13">
    <source>
        <dbReference type="ARBA" id="ARBA00023170"/>
    </source>
</evidence>
<evidence type="ECO:0000256" key="17">
    <source>
        <dbReference type="SAM" id="SignalP"/>
    </source>
</evidence>
<comment type="caution">
    <text evidence="19">The sequence shown here is derived from an EMBL/GenBank/DDBJ whole genome shotgun (WGS) entry which is preliminary data.</text>
</comment>
<evidence type="ECO:0000313" key="19">
    <source>
        <dbReference type="EMBL" id="CAK6982290.1"/>
    </source>
</evidence>
<dbReference type="GO" id="GO:0006954">
    <property type="term" value="P:inflammatory response"/>
    <property type="evidence" value="ECO:0007669"/>
    <property type="project" value="UniProtKB-KW"/>
</dbReference>
<evidence type="ECO:0000256" key="15">
    <source>
        <dbReference type="ARBA" id="ARBA00023198"/>
    </source>
</evidence>
<evidence type="ECO:0000256" key="10">
    <source>
        <dbReference type="ARBA" id="ARBA00022859"/>
    </source>
</evidence>
<dbReference type="PROSITE" id="PS51450">
    <property type="entry name" value="LRR"/>
    <property type="match status" value="1"/>
</dbReference>
<feature type="chain" id="PRO_5043898003" evidence="17">
    <location>
        <begin position="38"/>
        <end position="964"/>
    </location>
</feature>
<proteinExistence type="inferred from homology"/>
<feature type="transmembrane region" description="Helical" evidence="16">
    <location>
        <begin position="745"/>
        <end position="770"/>
    </location>
</feature>
<keyword evidence="6" id="KW-0433">Leucine-rich repeat</keyword>
<dbReference type="GO" id="GO:0002224">
    <property type="term" value="P:toll-like receptor signaling pathway"/>
    <property type="evidence" value="ECO:0007669"/>
    <property type="project" value="TreeGrafter"/>
</dbReference>
<evidence type="ECO:0000256" key="8">
    <source>
        <dbReference type="ARBA" id="ARBA00022729"/>
    </source>
</evidence>
<dbReference type="InterPro" id="IPR003591">
    <property type="entry name" value="Leu-rich_rpt_typical-subtyp"/>
</dbReference>
<keyword evidence="12 16" id="KW-0472">Membrane</keyword>
<dbReference type="InterPro" id="IPR000483">
    <property type="entry name" value="Cys-rich_flank_reg_C"/>
</dbReference>
<feature type="domain" description="TIR" evidence="18">
    <location>
        <begin position="797"/>
        <end position="938"/>
    </location>
</feature>
<evidence type="ECO:0000256" key="14">
    <source>
        <dbReference type="ARBA" id="ARBA00023180"/>
    </source>
</evidence>
<dbReference type="SMART" id="SM00365">
    <property type="entry name" value="LRR_SD22"/>
    <property type="match status" value="7"/>
</dbReference>
<keyword evidence="11 16" id="KW-1133">Transmembrane helix</keyword>
<keyword evidence="10" id="KW-0391">Immunity</keyword>
<comment type="similarity">
    <text evidence="3">Belongs to the Toll-like receptor family.</text>
</comment>
<dbReference type="SMART" id="SM00369">
    <property type="entry name" value="LRR_TYP"/>
    <property type="match status" value="14"/>
</dbReference>
<keyword evidence="15" id="KW-0395">Inflammatory response</keyword>
<evidence type="ECO:0000256" key="12">
    <source>
        <dbReference type="ARBA" id="ARBA00023136"/>
    </source>
</evidence>
<name>A0AAV1QFJ0_SCOSC</name>
<evidence type="ECO:0000313" key="20">
    <source>
        <dbReference type="Proteomes" id="UP001314229"/>
    </source>
</evidence>
<dbReference type="FunFam" id="3.80.10.10:FF:001438">
    <property type="entry name" value="Uncharacterized protein"/>
    <property type="match status" value="1"/>
</dbReference>
<keyword evidence="14" id="KW-0325">Glycoprotein</keyword>
<evidence type="ECO:0000256" key="4">
    <source>
        <dbReference type="ARBA" id="ARBA00022475"/>
    </source>
</evidence>
<dbReference type="GO" id="GO:0005886">
    <property type="term" value="C:plasma membrane"/>
    <property type="evidence" value="ECO:0007669"/>
    <property type="project" value="UniProtKB-SubCell"/>
</dbReference>
<protein>
    <submittedName>
        <fullName evidence="19">Toll-like receptor 13 isoform X1</fullName>
    </submittedName>
</protein>
<dbReference type="InterPro" id="IPR035897">
    <property type="entry name" value="Toll_tir_struct_dom_sf"/>
</dbReference>
<comment type="subcellular location">
    <subcellularLocation>
        <location evidence="1">Cell membrane</location>
    </subcellularLocation>
    <subcellularLocation>
        <location evidence="2">Membrane</location>
        <topology evidence="2">Single-pass type I membrane protein</topology>
    </subcellularLocation>
</comment>
<dbReference type="Gene3D" id="3.80.10.10">
    <property type="entry name" value="Ribonuclease Inhibitor"/>
    <property type="match status" value="4"/>
</dbReference>
<dbReference type="InterPro" id="IPR000157">
    <property type="entry name" value="TIR_dom"/>
</dbReference>
<evidence type="ECO:0000256" key="3">
    <source>
        <dbReference type="ARBA" id="ARBA00009634"/>
    </source>
</evidence>
<sequence length="964" mass="110524">SDSSIIRSRPADQTIIMRRRSFFLFLFLLLPFNPSLSYSLKNCTVEYSADVSDVSVSCTDRELTAVPDDIPKTAQLLELSTNQILRINQTDLRGLSKLVVFWMQLNSLSHIDDGAFADLVELTELDISYNALTNLTDNMFQGLTKLLSLSVNRNDIAYISPLAFQPLINLQKVDLGDNELHIITDIVPILQLSSLIELDIAINRFTTFESDDLHLNISNLRTLQFNLNPLRKFSITKDVFPHLEYVDLSKCSVGFEWNVTDKMFLRSLTSLLLSGTEISFETYSTMLQSAESVEYLWLSYTAEWFDKGLIDIACQIPALTSLDLTFNDIHILNDTLLQPCSKITELALVGNVMTHLSEDSLKPLTQLVELHLHHNFLPGVPFAVRGLSSLAVLTLGYNDIGELSCSDFLNLTSLMQLFLNNNRISRIRGCVFQELKNLRLLHIQENPIYSLDDTFKVSLKSLRILNMHRNDLKELHEGNFENLSFLLNLDLESRSIYQVENGTFEGLDHLQTLVLTPYSLNTDMFRGLPHLERLTLTLPNFLNSVSHQLPKEPPFLNVPSLRKLIIQNNNKYDWVIPPDLLRGLNSLEHFAAVNFFAGPPHPDTFTYTPHLISLQITNSNVSYPEPELVRSIPNLQSLDLSKNKLRSLDFLAHADLPALSWLKLSENELTVINETVFRSLPALTYLDLLGNPFTCDCSNVGFIQWLISNNQTQVVNAYQYTCSFPPSKQGSKLLDFDIQSCWMDVNFFCFISSTCLVVLTLLTSFIYHFLRWQLTYGFYLFLAFLYDSKKRKKEAPNCYDAFISYNVRDEAWVYQEMLPVLEGEQGWRLCLHHRDFQPGKPIIENITDAIYSCRKTICVISRHYLRSEWCSREIQMASFRLFDEQKDVLILLFLEDIPAHQLSPYYRMRKLVKRRTYLSWTQAGGHKGVFWQNVRRALETRDAPNETTDLLTAALAPDQACGYD</sequence>
<dbReference type="SUPFAM" id="SSF52200">
    <property type="entry name" value="Toll/Interleukin receptor TIR domain"/>
    <property type="match status" value="1"/>
</dbReference>